<evidence type="ECO:0000313" key="2">
    <source>
        <dbReference type="Proteomes" id="UP000887458"/>
    </source>
</evidence>
<reference evidence="1 2" key="1">
    <citation type="journal article" date="2018" name="J. Allergy Clin. Immunol.">
        <title>High-quality assembly of Dermatophagoides pteronyssinus genome and transcriptome reveals a wide range of novel allergens.</title>
        <authorList>
            <person name="Liu X.Y."/>
            <person name="Yang K.Y."/>
            <person name="Wang M.Q."/>
            <person name="Kwok J.S."/>
            <person name="Zeng X."/>
            <person name="Yang Z."/>
            <person name="Xiao X.J."/>
            <person name="Lau C.P."/>
            <person name="Li Y."/>
            <person name="Huang Z.M."/>
            <person name="Ba J.G."/>
            <person name="Yim A.K."/>
            <person name="Ouyang C.Y."/>
            <person name="Ngai S.M."/>
            <person name="Chan T.F."/>
            <person name="Leung E.L."/>
            <person name="Liu L."/>
            <person name="Liu Z.G."/>
            <person name="Tsui S.K."/>
        </authorList>
    </citation>
    <scope>NUCLEOTIDE SEQUENCE [LARGE SCALE GENOMIC DNA]</scope>
    <source>
        <strain evidence="1">Derp</strain>
    </source>
</reference>
<reference evidence="1 2" key="2">
    <citation type="journal article" date="2022" name="Mol. Biol. Evol.">
        <title>Comparative Genomics Reveals Insights into the Divergent Evolution of Astigmatic Mites and Household Pest Adaptations.</title>
        <authorList>
            <person name="Xiong Q."/>
            <person name="Wan A.T."/>
            <person name="Liu X."/>
            <person name="Fung C.S."/>
            <person name="Xiao X."/>
            <person name="Malainual N."/>
            <person name="Hou J."/>
            <person name="Wang L."/>
            <person name="Wang M."/>
            <person name="Yang K.Y."/>
            <person name="Cui Y."/>
            <person name="Leung E.L."/>
            <person name="Nong W."/>
            <person name="Shin S.K."/>
            <person name="Au S.W."/>
            <person name="Jeong K.Y."/>
            <person name="Chew F.T."/>
            <person name="Hui J.H."/>
            <person name="Leung T.F."/>
            <person name="Tungtrongchitr A."/>
            <person name="Zhong N."/>
            <person name="Liu Z."/>
            <person name="Tsui S.K."/>
        </authorList>
    </citation>
    <scope>NUCLEOTIDE SEQUENCE [LARGE SCALE GENOMIC DNA]</scope>
    <source>
        <strain evidence="1">Derp</strain>
    </source>
</reference>
<dbReference type="EMBL" id="NJHN03000068">
    <property type="protein sequence ID" value="KAH9417917.1"/>
    <property type="molecule type" value="Genomic_DNA"/>
</dbReference>
<gene>
    <name evidence="1" type="ORF">DERP_014379</name>
</gene>
<evidence type="ECO:0000313" key="1">
    <source>
        <dbReference type="EMBL" id="KAH9417917.1"/>
    </source>
</evidence>
<proteinExistence type="predicted"/>
<accession>A0ABQ8J5X7</accession>
<keyword evidence="2" id="KW-1185">Reference proteome</keyword>
<comment type="caution">
    <text evidence="1">The sequence shown here is derived from an EMBL/GenBank/DDBJ whole genome shotgun (WGS) entry which is preliminary data.</text>
</comment>
<dbReference type="Proteomes" id="UP000887458">
    <property type="component" value="Unassembled WGS sequence"/>
</dbReference>
<organism evidence="1 2">
    <name type="scientific">Dermatophagoides pteronyssinus</name>
    <name type="common">European house dust mite</name>
    <dbReference type="NCBI Taxonomy" id="6956"/>
    <lineage>
        <taxon>Eukaryota</taxon>
        <taxon>Metazoa</taxon>
        <taxon>Ecdysozoa</taxon>
        <taxon>Arthropoda</taxon>
        <taxon>Chelicerata</taxon>
        <taxon>Arachnida</taxon>
        <taxon>Acari</taxon>
        <taxon>Acariformes</taxon>
        <taxon>Sarcoptiformes</taxon>
        <taxon>Astigmata</taxon>
        <taxon>Psoroptidia</taxon>
        <taxon>Analgoidea</taxon>
        <taxon>Pyroglyphidae</taxon>
        <taxon>Dermatophagoidinae</taxon>
        <taxon>Dermatophagoides</taxon>
    </lineage>
</organism>
<protein>
    <submittedName>
        <fullName evidence="1">Uncharacterized protein</fullName>
    </submittedName>
</protein>
<sequence length="276" mass="32610">MIRPALAYGAEVWYPHITTKDANRLNSLQYQIIKRCIFAYVTTPLYITHLLANIPLLSDFLHTKVIRFNMTKDTNIQDRQFLNELIANVTEHHINTKFKYLLTNSNVTFKSFFDTNIPKFVTPNRYTTPFFSGHGPFAYYLHKININTHPCCQCGEEETSLHTIICPLNTNITSKYFPHDTSTTEFTESKQKYKKFTKMCKELYFKQIMIHNTTYTHCKYLRIAHSNKYYYYYNVIISPARLVKFFVSRARLVNDSLVELESRIQNTIKNFNKLTK</sequence>
<name>A0ABQ8J5X7_DERPT</name>